<dbReference type="Proteomes" id="UP000515163">
    <property type="component" value="Unplaced"/>
</dbReference>
<dbReference type="GO" id="GO:0035249">
    <property type="term" value="P:synaptic transmission, glutamatergic"/>
    <property type="evidence" value="ECO:0007669"/>
    <property type="project" value="TreeGrafter"/>
</dbReference>
<evidence type="ECO:0000313" key="12">
    <source>
        <dbReference type="RefSeq" id="XP_031569081.1"/>
    </source>
</evidence>
<proteinExistence type="predicted"/>
<dbReference type="GO" id="GO:0005509">
    <property type="term" value="F:calcium ion binding"/>
    <property type="evidence" value="ECO:0007669"/>
    <property type="project" value="InterPro"/>
</dbReference>
<dbReference type="PRINTS" id="PR00360">
    <property type="entry name" value="C2DOMAIN"/>
</dbReference>
<dbReference type="FunFam" id="1.10.357.50:FF:000001">
    <property type="entry name" value="Protein unc-13 homolog B"/>
    <property type="match status" value="1"/>
</dbReference>
<dbReference type="InterPro" id="IPR010439">
    <property type="entry name" value="MUN_dom"/>
</dbReference>
<evidence type="ECO:0000256" key="5">
    <source>
        <dbReference type="ARBA" id="ARBA00022837"/>
    </source>
</evidence>
<dbReference type="InterPro" id="IPR027080">
    <property type="entry name" value="Unc-13"/>
</dbReference>
<evidence type="ECO:0000313" key="11">
    <source>
        <dbReference type="Proteomes" id="UP000515163"/>
    </source>
</evidence>
<feature type="region of interest" description="Disordered" evidence="6">
    <location>
        <begin position="241"/>
        <end position="313"/>
    </location>
</feature>
<dbReference type="GO" id="GO:0016081">
    <property type="term" value="P:synaptic vesicle docking"/>
    <property type="evidence" value="ECO:0007669"/>
    <property type="project" value="TreeGrafter"/>
</dbReference>
<reference evidence="12" key="1">
    <citation type="submission" date="2025-08" db="UniProtKB">
        <authorList>
            <consortium name="RefSeq"/>
        </authorList>
    </citation>
    <scope>IDENTIFICATION</scope>
    <source>
        <tissue evidence="12">Tentacle</tissue>
    </source>
</reference>
<dbReference type="Gene3D" id="1.10.357.50">
    <property type="match status" value="1"/>
</dbReference>
<dbReference type="Pfam" id="PF00130">
    <property type="entry name" value="C1_1"/>
    <property type="match status" value="1"/>
</dbReference>
<dbReference type="PANTHER" id="PTHR10480:SF12">
    <property type="entry name" value="UNC-13, ISOFORM E"/>
    <property type="match status" value="1"/>
</dbReference>
<dbReference type="CDD" id="cd08395">
    <property type="entry name" value="C2C_Munc13"/>
    <property type="match status" value="1"/>
</dbReference>
<dbReference type="Pfam" id="PF06292">
    <property type="entry name" value="MUN"/>
    <property type="match status" value="1"/>
</dbReference>
<dbReference type="GO" id="GO:0099525">
    <property type="term" value="P:presynaptic dense core vesicle exocytosis"/>
    <property type="evidence" value="ECO:0007669"/>
    <property type="project" value="TreeGrafter"/>
</dbReference>
<dbReference type="FunCoup" id="A0A6P8IPU5">
    <property type="interactions" value="312"/>
</dbReference>
<dbReference type="InterPro" id="IPR037302">
    <property type="entry name" value="Unc-13_C2B"/>
</dbReference>
<dbReference type="FunFam" id="2.60.40.150:FF:000002">
    <property type="entry name" value="Protein unc-13 homolog B"/>
    <property type="match status" value="1"/>
</dbReference>
<dbReference type="InParanoid" id="A0A6P8IPU5"/>
<dbReference type="GO" id="GO:0016082">
    <property type="term" value="P:synaptic vesicle priming"/>
    <property type="evidence" value="ECO:0007669"/>
    <property type="project" value="TreeGrafter"/>
</dbReference>
<dbReference type="SUPFAM" id="SSF57889">
    <property type="entry name" value="Cysteine-rich domain"/>
    <property type="match status" value="1"/>
</dbReference>
<dbReference type="GO" id="GO:0030672">
    <property type="term" value="C:synaptic vesicle membrane"/>
    <property type="evidence" value="ECO:0007669"/>
    <property type="project" value="TreeGrafter"/>
</dbReference>
<evidence type="ECO:0000259" key="10">
    <source>
        <dbReference type="PROSITE" id="PS51259"/>
    </source>
</evidence>
<dbReference type="SMART" id="SM01145">
    <property type="entry name" value="DUF1041"/>
    <property type="match status" value="1"/>
</dbReference>
<dbReference type="CDD" id="cd04027">
    <property type="entry name" value="C2B_Munc13"/>
    <property type="match status" value="1"/>
</dbReference>
<evidence type="ECO:0000259" key="9">
    <source>
        <dbReference type="PROSITE" id="PS51258"/>
    </source>
</evidence>
<dbReference type="PROSITE" id="PS50004">
    <property type="entry name" value="C2"/>
    <property type="match status" value="3"/>
</dbReference>
<organism evidence="11 12">
    <name type="scientific">Actinia tenebrosa</name>
    <name type="common">Australian red waratah sea anemone</name>
    <dbReference type="NCBI Taxonomy" id="6105"/>
    <lineage>
        <taxon>Eukaryota</taxon>
        <taxon>Metazoa</taxon>
        <taxon>Cnidaria</taxon>
        <taxon>Anthozoa</taxon>
        <taxon>Hexacorallia</taxon>
        <taxon>Actiniaria</taxon>
        <taxon>Actiniidae</taxon>
        <taxon>Actinia</taxon>
    </lineage>
</organism>
<dbReference type="PROSITE" id="PS51258">
    <property type="entry name" value="MHD1"/>
    <property type="match status" value="1"/>
</dbReference>
<gene>
    <name evidence="12" type="primary">LOC116303644</name>
</gene>
<keyword evidence="5" id="KW-0106">Calcium</keyword>
<evidence type="ECO:0000259" key="8">
    <source>
        <dbReference type="PROSITE" id="PS50081"/>
    </source>
</evidence>
<dbReference type="RefSeq" id="XP_031569081.1">
    <property type="nucleotide sequence ID" value="XM_031713221.1"/>
</dbReference>
<feature type="domain" description="Phorbol-ester/DAG-type" evidence="8">
    <location>
        <begin position="453"/>
        <end position="503"/>
    </location>
</feature>
<feature type="compositionally biased region" description="Basic and acidic residues" evidence="6">
    <location>
        <begin position="288"/>
        <end position="300"/>
    </location>
</feature>
<dbReference type="InterPro" id="IPR002219">
    <property type="entry name" value="PKC_DAG/PE"/>
</dbReference>
<dbReference type="InterPro" id="IPR046349">
    <property type="entry name" value="C1-like_sf"/>
</dbReference>
<dbReference type="SMART" id="SM00239">
    <property type="entry name" value="C2"/>
    <property type="match status" value="3"/>
</dbReference>
<evidence type="ECO:0000256" key="1">
    <source>
        <dbReference type="ARBA" id="ARBA00022723"/>
    </source>
</evidence>
<dbReference type="Pfam" id="PF00168">
    <property type="entry name" value="C2"/>
    <property type="match status" value="3"/>
</dbReference>
<dbReference type="GO" id="GO:0019992">
    <property type="term" value="F:diacylglycerol binding"/>
    <property type="evidence" value="ECO:0007669"/>
    <property type="project" value="InterPro"/>
</dbReference>
<dbReference type="InterPro" id="IPR000008">
    <property type="entry name" value="C2_dom"/>
</dbReference>
<keyword evidence="4" id="KW-0862">Zinc</keyword>
<dbReference type="InterPro" id="IPR014770">
    <property type="entry name" value="Munc13_1"/>
</dbReference>
<dbReference type="GO" id="GO:0042734">
    <property type="term" value="C:presynaptic membrane"/>
    <property type="evidence" value="ECO:0007669"/>
    <property type="project" value="TreeGrafter"/>
</dbReference>
<feature type="compositionally biased region" description="Basic residues" evidence="6">
    <location>
        <begin position="257"/>
        <end position="266"/>
    </location>
</feature>
<dbReference type="PROSITE" id="PS00479">
    <property type="entry name" value="ZF_DAG_PE_1"/>
    <property type="match status" value="1"/>
</dbReference>
<sequence>MAQRHSFSKACINYGYQICGWCSHREKISIRGQIKRGKITAEQAGKLNTYVKVILQNTSLQTDLVKGSTPNWGQEFVFETSKLDQSLFLELWSKGFFSDTLLGLAEIPLMQIHHSNEEGRGTWISLIQETSNGPKPTEHKLFIDTRFELPSGLSEEDARLLQEKLDMFYTIMDQELQVLQVQAQKEKVKKEVESVTSDAEGEQEVEGGGEEEEGEDAVDNSSIVSEDYSAFLVNENNLFQVPNGTNMSDSEVDQKNGARRKMSPSRRNRDFRIYSPNPEPVDSEVDGEAAHDEHRHHENMSEDETYQMPESQQNEIVRKETVCEEQDAIEQAEWEMVETADVAGYDESTEQHGLPAPSRLTRKHAIKKSPSVSRKASWNERNAELLRNVDSGLKINSRKKSIPFHHQRLVAKRSFPAQLNLAQRANLDDEELKQHVYKKALQALIYPISDTTPHNFEVWSTQVPAYCYECEGLLWGLARQGCKCKECGVKCHEKCKDLLNADCLQRAAEKSVKHGTRDKTETIIVAMQRRMEDRERMAPDIFELIREVFHVNPKTHAGHLKAVKKQISMGTSKWSAKIAITVASAQGLIAKDKTGTSDPYVTVQVGKTKKRTSTIPHELNPEWNETFYFECHNSSDRIKVRVWDEDDDIKSRVRQRLIREPDDFLGQTIIEVRTLSGEMDVWYNLEKRTDRSAVSGAIRLKISIEIEGEEKVVPYHTQYTCLHENIFHYLCQKHDGQFPIPNASGREEPWKIFFPHPSLEIVNEFAMRYGIESIYQAMTHFSCLTSCYMHPGIPAVISSLLANINAFFSHTTANSATSATHRFAATNFGSDKFVKIIDHLHNTLRIDMANYRTNFPSSSQEKLTDLKSSVDLLTSITFFRMKVLGQRPTRTAEIVAECVKNCMKATYAFLFANCVDLYDRELSSDRTALDSHEFQSGPKNLDFWPKLISLIVSVIEEDRGIYTQILNQFPTELNVGEDSAQMFWNLFTRDLQEMLQDHSLHQEWTSADYMNLQFKVKWFYNEYVMTTPDNRGKIPEYTSWFEAFVSQWLTENDEVSMDFMIAALERDRKDGFLPSTQHSLFSNSVVDIFSCLNQNYEIIKKLECPDPNISNRYVIKFTMTVQKVLIEYAENIKSEFGRWCDLAKTACILMNNIQQTRIMLEKLYEAMGGERISPECSEVFKELQVQLNHNLDELCVIFVGSLENNVKESIRNVGSILLKIKNIGQFNIALPSCRAQVEQESAMVLQPLMDVLEGSLSLWNQACDKAVLKRLMKELWKCVMLNFETIVVLPPLDNKDISSISSVDSRNLSIRQCAVLEAALNTIKDYFYGGGSGLRKAFLERCQRLQALRNALSLYTQTTDSLIKEFVTTQISQERPGIDDPVGEVSVQVDLFTHPGSGEHKVTVKVVAAKDLRWQSTGMFRPFVDVHVVGPHLASKTRHLATKSKRNNWSPTYNETFFFILGNEVDLVFYELQITVKDYCFARMDAIVGMTVLHLRDLADLGSCACTSNLGRSLYLDSTGWTILKILSQRTNDEVAREFVNLKSGRRAEGFD</sequence>
<dbReference type="FunFam" id="2.60.40.150:FF:000014">
    <property type="entry name" value="protein unc-13 homolog B"/>
    <property type="match status" value="1"/>
</dbReference>
<evidence type="ECO:0000256" key="4">
    <source>
        <dbReference type="ARBA" id="ARBA00022833"/>
    </source>
</evidence>
<evidence type="ECO:0000256" key="3">
    <source>
        <dbReference type="ARBA" id="ARBA00022771"/>
    </source>
</evidence>
<dbReference type="Gene3D" id="2.60.40.150">
    <property type="entry name" value="C2 domain"/>
    <property type="match status" value="3"/>
</dbReference>
<dbReference type="GeneID" id="116303644"/>
<dbReference type="PANTHER" id="PTHR10480">
    <property type="entry name" value="PROTEIN UNC-13 HOMOLOG"/>
    <property type="match status" value="1"/>
</dbReference>
<evidence type="ECO:0000256" key="6">
    <source>
        <dbReference type="SAM" id="MobiDB-lite"/>
    </source>
</evidence>
<dbReference type="GO" id="GO:0061789">
    <property type="term" value="P:dense core granule priming"/>
    <property type="evidence" value="ECO:0007669"/>
    <property type="project" value="TreeGrafter"/>
</dbReference>
<dbReference type="GO" id="GO:0098831">
    <property type="term" value="C:presynaptic active zone cytoplasmic component"/>
    <property type="evidence" value="ECO:0007669"/>
    <property type="project" value="TreeGrafter"/>
</dbReference>
<feature type="domain" description="MHD1" evidence="9">
    <location>
        <begin position="985"/>
        <end position="1132"/>
    </location>
</feature>
<evidence type="ECO:0000259" key="7">
    <source>
        <dbReference type="PROSITE" id="PS50004"/>
    </source>
</evidence>
<dbReference type="InterPro" id="IPR035892">
    <property type="entry name" value="C2_domain_sf"/>
</dbReference>
<dbReference type="SMART" id="SM00109">
    <property type="entry name" value="C1"/>
    <property type="match status" value="1"/>
</dbReference>
<dbReference type="OrthoDB" id="5831756at2759"/>
<dbReference type="Gene3D" id="3.30.60.20">
    <property type="match status" value="1"/>
</dbReference>
<dbReference type="GO" id="GO:0031594">
    <property type="term" value="C:neuromuscular junction"/>
    <property type="evidence" value="ECO:0007669"/>
    <property type="project" value="TreeGrafter"/>
</dbReference>
<feature type="domain" description="C2" evidence="7">
    <location>
        <begin position="6"/>
        <end position="124"/>
    </location>
</feature>
<evidence type="ECO:0000256" key="2">
    <source>
        <dbReference type="ARBA" id="ARBA00022737"/>
    </source>
</evidence>
<name>A0A6P8IPU5_ACTTE</name>
<dbReference type="KEGG" id="aten:116303644"/>
<dbReference type="GO" id="GO:0043195">
    <property type="term" value="C:terminal bouton"/>
    <property type="evidence" value="ECO:0007669"/>
    <property type="project" value="TreeGrafter"/>
</dbReference>
<dbReference type="PROSITE" id="PS50081">
    <property type="entry name" value="ZF_DAG_PE_2"/>
    <property type="match status" value="1"/>
</dbReference>
<keyword evidence="1" id="KW-0479">Metal-binding</keyword>
<dbReference type="GO" id="GO:0005543">
    <property type="term" value="F:phospholipid binding"/>
    <property type="evidence" value="ECO:0007669"/>
    <property type="project" value="InterPro"/>
</dbReference>
<dbReference type="InterPro" id="IPR014772">
    <property type="entry name" value="Munc13_dom-2"/>
</dbReference>
<protein>
    <submittedName>
        <fullName evidence="12">Protein unc-13 homolog B-like isoform X1</fullName>
    </submittedName>
</protein>
<feature type="domain" description="C2" evidence="7">
    <location>
        <begin position="1381"/>
        <end position="1508"/>
    </location>
</feature>
<feature type="domain" description="C2" evidence="7">
    <location>
        <begin position="559"/>
        <end position="683"/>
    </location>
</feature>
<feature type="domain" description="MHD2" evidence="10">
    <location>
        <begin position="1242"/>
        <end position="1366"/>
    </location>
</feature>
<keyword evidence="3" id="KW-0863">Zinc-finger</keyword>
<keyword evidence="11" id="KW-1185">Reference proteome</keyword>
<feature type="region of interest" description="Disordered" evidence="6">
    <location>
        <begin position="192"/>
        <end position="220"/>
    </location>
</feature>
<dbReference type="GO" id="GO:0017075">
    <property type="term" value="F:syntaxin-1 binding"/>
    <property type="evidence" value="ECO:0007669"/>
    <property type="project" value="TreeGrafter"/>
</dbReference>
<dbReference type="SUPFAM" id="SSF49562">
    <property type="entry name" value="C2 domain (Calcium/lipid-binding domain, CaLB)"/>
    <property type="match status" value="3"/>
</dbReference>
<feature type="compositionally biased region" description="Acidic residues" evidence="6">
    <location>
        <begin position="199"/>
        <end position="218"/>
    </location>
</feature>
<dbReference type="GO" id="GO:0008270">
    <property type="term" value="F:zinc ion binding"/>
    <property type="evidence" value="ECO:0007669"/>
    <property type="project" value="UniProtKB-KW"/>
</dbReference>
<dbReference type="PROSITE" id="PS51259">
    <property type="entry name" value="MHD2"/>
    <property type="match status" value="1"/>
</dbReference>
<keyword evidence="2" id="KW-0677">Repeat</keyword>
<dbReference type="Gene3D" id="1.20.58.1100">
    <property type="match status" value="1"/>
</dbReference>
<accession>A0A6P8IPU5</accession>
<dbReference type="GO" id="GO:0005516">
    <property type="term" value="F:calmodulin binding"/>
    <property type="evidence" value="ECO:0007669"/>
    <property type="project" value="TreeGrafter"/>
</dbReference>